<proteinExistence type="predicted"/>
<evidence type="ECO:0000313" key="17">
    <source>
        <dbReference type="Proteomes" id="UP001220962"/>
    </source>
</evidence>
<accession>A0AAX3MSC8</accession>
<keyword evidence="8 16" id="KW-0418">Kinase</keyword>
<dbReference type="InterPro" id="IPR036890">
    <property type="entry name" value="HATPase_C_sf"/>
</dbReference>
<keyword evidence="6 14" id="KW-0812">Transmembrane</keyword>
<evidence type="ECO:0000313" key="16">
    <source>
        <dbReference type="EMBL" id="WDH80500.1"/>
    </source>
</evidence>
<evidence type="ECO:0000256" key="11">
    <source>
        <dbReference type="ARBA" id="ARBA00023012"/>
    </source>
</evidence>
<evidence type="ECO:0000256" key="7">
    <source>
        <dbReference type="ARBA" id="ARBA00022741"/>
    </source>
</evidence>
<dbReference type="EC" id="2.7.13.3" evidence="3"/>
<dbReference type="PROSITE" id="PS50109">
    <property type="entry name" value="HIS_KIN"/>
    <property type="match status" value="1"/>
</dbReference>
<evidence type="ECO:0000256" key="4">
    <source>
        <dbReference type="ARBA" id="ARBA00022475"/>
    </source>
</evidence>
<dbReference type="EMBL" id="CP118101">
    <property type="protein sequence ID" value="WDH80500.1"/>
    <property type="molecule type" value="Genomic_DNA"/>
</dbReference>
<evidence type="ECO:0000256" key="1">
    <source>
        <dbReference type="ARBA" id="ARBA00000085"/>
    </source>
</evidence>
<comment type="catalytic activity">
    <reaction evidence="1">
        <text>ATP + protein L-histidine = ADP + protein N-phospho-L-histidine.</text>
        <dbReference type="EC" id="2.7.13.3"/>
    </reaction>
</comment>
<name>A0AAX3MSC8_9BACL</name>
<dbReference type="InterPro" id="IPR004358">
    <property type="entry name" value="Sig_transdc_His_kin-like_C"/>
</dbReference>
<evidence type="ECO:0000256" key="8">
    <source>
        <dbReference type="ARBA" id="ARBA00022777"/>
    </source>
</evidence>
<keyword evidence="12 14" id="KW-0472">Membrane</keyword>
<dbReference type="GO" id="GO:0016036">
    <property type="term" value="P:cellular response to phosphate starvation"/>
    <property type="evidence" value="ECO:0007669"/>
    <property type="project" value="TreeGrafter"/>
</dbReference>
<feature type="domain" description="Histidine kinase" evidence="15">
    <location>
        <begin position="127"/>
        <end position="336"/>
    </location>
</feature>
<reference evidence="16" key="1">
    <citation type="submission" date="2023-02" db="EMBL/GenBank/DDBJ databases">
        <title>Pathogen: clinical or host-associated sample.</title>
        <authorList>
            <person name="Hergert J."/>
            <person name="Casey R."/>
            <person name="Wagner J."/>
            <person name="Young E.L."/>
            <person name="Oakeson K.F."/>
        </authorList>
    </citation>
    <scope>NUCLEOTIDE SEQUENCE</scope>
    <source>
        <strain evidence="16">2022CK-00830</strain>
    </source>
</reference>
<evidence type="ECO:0000259" key="15">
    <source>
        <dbReference type="PROSITE" id="PS50109"/>
    </source>
</evidence>
<evidence type="ECO:0000256" key="13">
    <source>
        <dbReference type="SAM" id="Coils"/>
    </source>
</evidence>
<comment type="subcellular location">
    <subcellularLocation>
        <location evidence="2">Cell membrane</location>
        <topology evidence="2">Multi-pass membrane protein</topology>
    </subcellularLocation>
</comment>
<dbReference type="Gene3D" id="3.30.565.10">
    <property type="entry name" value="Histidine kinase-like ATPase, C-terminal domain"/>
    <property type="match status" value="1"/>
</dbReference>
<dbReference type="InterPro" id="IPR050351">
    <property type="entry name" value="BphY/WalK/GraS-like"/>
</dbReference>
<evidence type="ECO:0000256" key="5">
    <source>
        <dbReference type="ARBA" id="ARBA00022679"/>
    </source>
</evidence>
<evidence type="ECO:0000256" key="10">
    <source>
        <dbReference type="ARBA" id="ARBA00022989"/>
    </source>
</evidence>
<sequence>MSLLQYLEDKLSVIILAVSMMLFTSLMMFISPGGRYDTEDILYNLLGCFTLIGVYLVVGFTRRYGHYKVLSEIIKNGGNDFFAAIPKSLSHEQRLYMSLARKLHKAKLEADQTFHEERTDFHDFIISWIHEVKLPITACHLLLRNNTISSLEELVNKLEDEVNKIDHYVEQTLYYSRIDSFSRDYLIAEVSLNQIMRASVRKYAKMFVAKRIRFTMWEEETTVYSDTKWLGFIIDQIVTNALKYTERGGSVICSLEENTREKRLLIQDTGIGILPEELVRIFDKGFTGSNGRKNTSSTGMGLYLANQMAIKLGHSLTVQSEEGQYTELAIIFPKSRSSIYHYI</sequence>
<keyword evidence="11" id="KW-0902">Two-component regulatory system</keyword>
<evidence type="ECO:0000256" key="6">
    <source>
        <dbReference type="ARBA" id="ARBA00022692"/>
    </source>
</evidence>
<dbReference type="Proteomes" id="UP001220962">
    <property type="component" value="Chromosome"/>
</dbReference>
<gene>
    <name evidence="16" type="ORF">PUW23_13075</name>
</gene>
<dbReference type="InterPro" id="IPR003594">
    <property type="entry name" value="HATPase_dom"/>
</dbReference>
<dbReference type="AlphaFoldDB" id="A0AAX3MSC8"/>
<keyword evidence="13" id="KW-0175">Coiled coil</keyword>
<dbReference type="GO" id="GO:0005524">
    <property type="term" value="F:ATP binding"/>
    <property type="evidence" value="ECO:0007669"/>
    <property type="project" value="UniProtKB-KW"/>
</dbReference>
<organism evidence="16 17">
    <name type="scientific">Paenibacillus urinalis</name>
    <dbReference type="NCBI Taxonomy" id="521520"/>
    <lineage>
        <taxon>Bacteria</taxon>
        <taxon>Bacillati</taxon>
        <taxon>Bacillota</taxon>
        <taxon>Bacilli</taxon>
        <taxon>Bacillales</taxon>
        <taxon>Paenibacillaceae</taxon>
        <taxon>Paenibacillus</taxon>
    </lineage>
</organism>
<evidence type="ECO:0000256" key="2">
    <source>
        <dbReference type="ARBA" id="ARBA00004651"/>
    </source>
</evidence>
<dbReference type="InterPro" id="IPR005467">
    <property type="entry name" value="His_kinase_dom"/>
</dbReference>
<feature type="transmembrane region" description="Helical" evidence="14">
    <location>
        <begin position="42"/>
        <end position="61"/>
    </location>
</feature>
<dbReference type="PRINTS" id="PR00344">
    <property type="entry name" value="BCTRLSENSOR"/>
</dbReference>
<dbReference type="PANTHER" id="PTHR45453">
    <property type="entry name" value="PHOSPHATE REGULON SENSOR PROTEIN PHOR"/>
    <property type="match status" value="1"/>
</dbReference>
<feature type="coiled-coil region" evidence="13">
    <location>
        <begin position="141"/>
        <end position="171"/>
    </location>
</feature>
<dbReference type="SUPFAM" id="SSF55874">
    <property type="entry name" value="ATPase domain of HSP90 chaperone/DNA topoisomerase II/histidine kinase"/>
    <property type="match status" value="1"/>
</dbReference>
<dbReference type="GO" id="GO:0005886">
    <property type="term" value="C:plasma membrane"/>
    <property type="evidence" value="ECO:0007669"/>
    <property type="project" value="UniProtKB-SubCell"/>
</dbReference>
<evidence type="ECO:0000256" key="3">
    <source>
        <dbReference type="ARBA" id="ARBA00012438"/>
    </source>
</evidence>
<dbReference type="SMART" id="SM00387">
    <property type="entry name" value="HATPase_c"/>
    <property type="match status" value="1"/>
</dbReference>
<feature type="transmembrane region" description="Helical" evidence="14">
    <location>
        <begin position="12"/>
        <end position="30"/>
    </location>
</feature>
<dbReference type="GO" id="GO:0000155">
    <property type="term" value="F:phosphorelay sensor kinase activity"/>
    <property type="evidence" value="ECO:0007669"/>
    <property type="project" value="TreeGrafter"/>
</dbReference>
<keyword evidence="7" id="KW-0547">Nucleotide-binding</keyword>
<keyword evidence="10 14" id="KW-1133">Transmembrane helix</keyword>
<dbReference type="Pfam" id="PF02518">
    <property type="entry name" value="HATPase_c"/>
    <property type="match status" value="1"/>
</dbReference>
<keyword evidence="5" id="KW-0808">Transferase</keyword>
<keyword evidence="4" id="KW-1003">Cell membrane</keyword>
<dbReference type="PANTHER" id="PTHR45453:SF2">
    <property type="entry name" value="HISTIDINE KINASE"/>
    <property type="match status" value="1"/>
</dbReference>
<dbReference type="GO" id="GO:0004721">
    <property type="term" value="F:phosphoprotein phosphatase activity"/>
    <property type="evidence" value="ECO:0007669"/>
    <property type="project" value="TreeGrafter"/>
</dbReference>
<protein>
    <recommendedName>
        <fullName evidence="3">histidine kinase</fullName>
        <ecNumber evidence="3">2.7.13.3</ecNumber>
    </recommendedName>
</protein>
<evidence type="ECO:0000256" key="14">
    <source>
        <dbReference type="SAM" id="Phobius"/>
    </source>
</evidence>
<evidence type="ECO:0000256" key="12">
    <source>
        <dbReference type="ARBA" id="ARBA00023136"/>
    </source>
</evidence>
<dbReference type="RefSeq" id="WP_274358690.1">
    <property type="nucleotide sequence ID" value="NZ_CP118101.1"/>
</dbReference>
<evidence type="ECO:0000256" key="9">
    <source>
        <dbReference type="ARBA" id="ARBA00022840"/>
    </source>
</evidence>
<keyword evidence="9" id="KW-0067">ATP-binding</keyword>